<dbReference type="InterPro" id="IPR009009">
    <property type="entry name" value="RlpA-like_DPBB"/>
</dbReference>
<reference evidence="7" key="2">
    <citation type="submission" date="2021-08" db="EMBL/GenBank/DDBJ databases">
        <authorList>
            <person name="Tani A."/>
            <person name="Ola A."/>
            <person name="Ogura Y."/>
            <person name="Katsura K."/>
            <person name="Hayashi T."/>
        </authorList>
    </citation>
    <scope>NUCLEOTIDE SEQUENCE</scope>
    <source>
        <strain evidence="7">NBRC 103626</strain>
    </source>
</reference>
<dbReference type="PANTHER" id="PTHR34183:SF8">
    <property type="entry name" value="ENDOLYTIC PEPTIDOGLYCAN TRANSGLYCOSYLASE RLPA-RELATED"/>
    <property type="match status" value="1"/>
</dbReference>
<dbReference type="GO" id="GO:0008932">
    <property type="term" value="F:lytic endotransglycosylase activity"/>
    <property type="evidence" value="ECO:0007669"/>
    <property type="project" value="UniProtKB-UniRule"/>
</dbReference>
<evidence type="ECO:0000259" key="6">
    <source>
        <dbReference type="Pfam" id="PF03330"/>
    </source>
</evidence>
<evidence type="ECO:0000313" key="8">
    <source>
        <dbReference type="Proteomes" id="UP001055108"/>
    </source>
</evidence>
<dbReference type="AlphaFoldDB" id="A0AA37HNJ0"/>
<keyword evidence="2 3" id="KW-0961">Cell wall biogenesis/degradation</keyword>
<evidence type="ECO:0000313" key="7">
    <source>
        <dbReference type="EMBL" id="GJD79092.1"/>
    </source>
</evidence>
<name>A0AA37HNJ0_9HYPH</name>
<feature type="signal peptide" evidence="5">
    <location>
        <begin position="1"/>
        <end position="20"/>
    </location>
</feature>
<dbReference type="Gene3D" id="2.40.40.10">
    <property type="entry name" value="RlpA-like domain"/>
    <property type="match status" value="1"/>
</dbReference>
<keyword evidence="3" id="KW-1003">Cell membrane</keyword>
<dbReference type="PANTHER" id="PTHR34183">
    <property type="entry name" value="ENDOLYTIC PEPTIDOGLYCAN TRANSGLYCOSYLASE RLPA"/>
    <property type="match status" value="1"/>
</dbReference>
<evidence type="ECO:0000256" key="1">
    <source>
        <dbReference type="ARBA" id="ARBA00023239"/>
    </source>
</evidence>
<dbReference type="SUPFAM" id="SSF50685">
    <property type="entry name" value="Barwin-like endoglucanases"/>
    <property type="match status" value="1"/>
</dbReference>
<feature type="chain" id="PRO_5041200825" description="Endolytic peptidoglycan transglycosylase RlpA" evidence="5">
    <location>
        <begin position="21"/>
        <end position="122"/>
    </location>
</feature>
<dbReference type="HAMAP" id="MF_02071">
    <property type="entry name" value="RlpA"/>
    <property type="match status" value="1"/>
</dbReference>
<accession>A0AA37HNJ0</accession>
<keyword evidence="3" id="KW-0449">Lipoprotein</keyword>
<dbReference type="InterPro" id="IPR034718">
    <property type="entry name" value="RlpA"/>
</dbReference>
<dbReference type="Pfam" id="PF03330">
    <property type="entry name" value="DPBB_1"/>
    <property type="match status" value="1"/>
</dbReference>
<dbReference type="RefSeq" id="WP_238302977.1">
    <property type="nucleotide sequence ID" value="NZ_BPQM01000052.1"/>
</dbReference>
<keyword evidence="1 3" id="KW-0456">Lyase</keyword>
<keyword evidence="8" id="KW-1185">Reference proteome</keyword>
<dbReference type="CDD" id="cd22268">
    <property type="entry name" value="DPBB_RlpA-like"/>
    <property type="match status" value="1"/>
</dbReference>
<dbReference type="InterPro" id="IPR012997">
    <property type="entry name" value="RplA"/>
</dbReference>
<dbReference type="EC" id="4.2.2.-" evidence="3"/>
<organism evidence="7 8">
    <name type="scientific">Methylobacterium gregans</name>
    <dbReference type="NCBI Taxonomy" id="374424"/>
    <lineage>
        <taxon>Bacteria</taxon>
        <taxon>Pseudomonadati</taxon>
        <taxon>Pseudomonadota</taxon>
        <taxon>Alphaproteobacteria</taxon>
        <taxon>Hyphomicrobiales</taxon>
        <taxon>Methylobacteriaceae</taxon>
        <taxon>Methylobacterium</taxon>
    </lineage>
</organism>
<keyword evidence="3" id="KW-0472">Membrane</keyword>
<reference evidence="7" key="1">
    <citation type="journal article" date="2016" name="Front. Microbiol.">
        <title>Genome Sequence of the Piezophilic, Mesophilic Sulfate-Reducing Bacterium Desulfovibrio indicus J2T.</title>
        <authorList>
            <person name="Cao J."/>
            <person name="Maignien L."/>
            <person name="Shao Z."/>
            <person name="Alain K."/>
            <person name="Jebbar M."/>
        </authorList>
    </citation>
    <scope>NUCLEOTIDE SEQUENCE</scope>
    <source>
        <strain evidence="7">NBRC 103626</strain>
    </source>
</reference>
<dbReference type="NCBIfam" id="TIGR00413">
    <property type="entry name" value="rlpA"/>
    <property type="match status" value="1"/>
</dbReference>
<proteinExistence type="inferred from homology"/>
<protein>
    <recommendedName>
        <fullName evidence="3">Endolytic peptidoglycan transglycosylase RlpA</fullName>
        <ecNumber evidence="3">4.2.2.-</ecNumber>
    </recommendedName>
</protein>
<dbReference type="EMBL" id="BPQM01000052">
    <property type="protein sequence ID" value="GJD79092.1"/>
    <property type="molecule type" value="Genomic_DNA"/>
</dbReference>
<evidence type="ECO:0000256" key="4">
    <source>
        <dbReference type="RuleBase" id="RU003495"/>
    </source>
</evidence>
<dbReference type="GO" id="GO:0071555">
    <property type="term" value="P:cell wall organization"/>
    <property type="evidence" value="ECO:0007669"/>
    <property type="project" value="UniProtKB-KW"/>
</dbReference>
<comment type="subcellular location">
    <subcellularLocation>
        <location evidence="3">Cell membrane</location>
        <topology evidence="3">Lipid-anchor</topology>
    </subcellularLocation>
</comment>
<comment type="function">
    <text evidence="3">Lytic transglycosylase with a strong preference for naked glycan strands that lack stem peptides.</text>
</comment>
<feature type="domain" description="RlpA-like protein double-psi beta-barrel" evidence="6">
    <location>
        <begin position="32"/>
        <end position="117"/>
    </location>
</feature>
<dbReference type="Proteomes" id="UP001055108">
    <property type="component" value="Unassembled WGS sequence"/>
</dbReference>
<sequence>MISGARLALFALAAAACVTASGVEARSAVRAQAGVASWYGPGFHGRTTANGERFNTHALTAAHRTLPFGTKVRVTNNSNGRSVVVRINDRGPYAGGRVIDLSNASARSIGLSGLAKVSLARM</sequence>
<keyword evidence="5" id="KW-0732">Signal</keyword>
<evidence type="ECO:0000256" key="3">
    <source>
        <dbReference type="HAMAP-Rule" id="MF_02071"/>
    </source>
</evidence>
<evidence type="ECO:0000256" key="5">
    <source>
        <dbReference type="SAM" id="SignalP"/>
    </source>
</evidence>
<dbReference type="GO" id="GO:0000270">
    <property type="term" value="P:peptidoglycan metabolic process"/>
    <property type="evidence" value="ECO:0007669"/>
    <property type="project" value="UniProtKB-UniRule"/>
</dbReference>
<evidence type="ECO:0000256" key="2">
    <source>
        <dbReference type="ARBA" id="ARBA00023316"/>
    </source>
</evidence>
<dbReference type="PROSITE" id="PS51257">
    <property type="entry name" value="PROKAR_LIPOPROTEIN"/>
    <property type="match status" value="1"/>
</dbReference>
<dbReference type="InterPro" id="IPR036908">
    <property type="entry name" value="RlpA-like_sf"/>
</dbReference>
<comment type="similarity">
    <text evidence="3 4">Belongs to the RlpA family.</text>
</comment>
<keyword evidence="3" id="KW-0564">Palmitate</keyword>
<gene>
    <name evidence="7" type="primary">rlpA_3</name>
    <name evidence="3" type="synonym">rlpA</name>
    <name evidence="7" type="ORF">NBEOAGPD_2313</name>
</gene>
<dbReference type="GO" id="GO:0005886">
    <property type="term" value="C:plasma membrane"/>
    <property type="evidence" value="ECO:0007669"/>
    <property type="project" value="UniProtKB-SubCell"/>
</dbReference>
<comment type="caution">
    <text evidence="7">The sequence shown here is derived from an EMBL/GenBank/DDBJ whole genome shotgun (WGS) entry which is preliminary data.</text>
</comment>